<keyword evidence="2" id="KW-1185">Reference proteome</keyword>
<evidence type="ECO:0008006" key="3">
    <source>
        <dbReference type="Google" id="ProtNLM"/>
    </source>
</evidence>
<evidence type="ECO:0000313" key="2">
    <source>
        <dbReference type="Proteomes" id="UP001499882"/>
    </source>
</evidence>
<reference evidence="2" key="1">
    <citation type="journal article" date="2019" name="Int. J. Syst. Evol. Microbiol.">
        <title>The Global Catalogue of Microorganisms (GCM) 10K type strain sequencing project: providing services to taxonomists for standard genome sequencing and annotation.</title>
        <authorList>
            <consortium name="The Broad Institute Genomics Platform"/>
            <consortium name="The Broad Institute Genome Sequencing Center for Infectious Disease"/>
            <person name="Wu L."/>
            <person name="Ma J."/>
        </authorList>
    </citation>
    <scope>NUCLEOTIDE SEQUENCE [LARGE SCALE GENOMIC DNA]</scope>
    <source>
        <strain evidence="2">JCM 18532</strain>
    </source>
</reference>
<protein>
    <recommendedName>
        <fullName evidence="3">DUF4185 domain-containing protein</fullName>
    </recommendedName>
</protein>
<comment type="caution">
    <text evidence="1">The sequence shown here is derived from an EMBL/GenBank/DDBJ whole genome shotgun (WGS) entry which is preliminary data.</text>
</comment>
<name>A0ABP8YST9_9ACTN</name>
<evidence type="ECO:0000313" key="1">
    <source>
        <dbReference type="EMBL" id="GAA4735878.1"/>
    </source>
</evidence>
<gene>
    <name evidence="1" type="ORF">GCM10023350_19680</name>
</gene>
<dbReference type="EMBL" id="BAABKN010000012">
    <property type="protein sequence ID" value="GAA4735878.1"/>
    <property type="molecule type" value="Genomic_DNA"/>
</dbReference>
<proteinExistence type="predicted"/>
<dbReference type="Proteomes" id="UP001499882">
    <property type="component" value="Unassembled WGS sequence"/>
</dbReference>
<dbReference type="InterPro" id="IPR023393">
    <property type="entry name" value="START-like_dom_sf"/>
</dbReference>
<dbReference type="SUPFAM" id="SSF55961">
    <property type="entry name" value="Bet v1-like"/>
    <property type="match status" value="1"/>
</dbReference>
<accession>A0ABP8YST9</accession>
<sequence>MPEDVPTGRIGKAEEHVMAADSSTGATLVHEDSGVIETEYSCLPLRAWDDEPIRVTLPNNNTLLTVLDPGGDAEGFVVNTADQWGPFAVTTRLYDRDPGDPGGEWEDVVEVSLTTGEAVVVTELVDNEPQVDLLPEAGQYRLRACARGRSLPAIGEDEDLDEEDVPPKEWYLLEAWPAPSADPVVVRLTSPHALHELNPPPALVIPEGEAGLAAAARIGRDVDAAPGARTLSGELGSVHVERTIRGTRRRLFDLCAHLTTWSSQWVEGSSWMLSGGPAAGGDWEAPGGTGMGWSHDHADQLTGTTGCVHWTFTEVEKPHRAVRDWQWLYNANRPNPTWTERVPVLAEPSHITVTLVQSRDEAGEPWTTITIDHELLPLEWVDDMHTYWGYQLSIADHAAFGVPK</sequence>
<dbReference type="Gene3D" id="3.30.530.20">
    <property type="match status" value="1"/>
</dbReference>
<organism evidence="1 2">
    <name type="scientific">Nocardioides endophyticus</name>
    <dbReference type="NCBI Taxonomy" id="1353775"/>
    <lineage>
        <taxon>Bacteria</taxon>
        <taxon>Bacillati</taxon>
        <taxon>Actinomycetota</taxon>
        <taxon>Actinomycetes</taxon>
        <taxon>Propionibacteriales</taxon>
        <taxon>Nocardioidaceae</taxon>
        <taxon>Nocardioides</taxon>
    </lineage>
</organism>